<dbReference type="PANTHER" id="PTHR32251">
    <property type="entry name" value="3-OXO-5-ALPHA-STEROID 4-DEHYDROGENASE"/>
    <property type="match status" value="1"/>
</dbReference>
<gene>
    <name evidence="2" type="ORF">K7C98_05425</name>
</gene>
<protein>
    <submittedName>
        <fullName evidence="2">DUF1295 domain-containing protein</fullName>
    </submittedName>
</protein>
<name>A0ABS7TKD0_9BACT</name>
<evidence type="ECO:0000256" key="1">
    <source>
        <dbReference type="SAM" id="Phobius"/>
    </source>
</evidence>
<keyword evidence="3" id="KW-1185">Reference proteome</keyword>
<reference evidence="2" key="1">
    <citation type="submission" date="2021-08" db="EMBL/GenBank/DDBJ databases">
        <authorList>
            <person name="Stevens D.C."/>
        </authorList>
    </citation>
    <scope>NUCLEOTIDE SEQUENCE</scope>
    <source>
        <strain evidence="2">DSM 53165</strain>
    </source>
</reference>
<dbReference type="Gene3D" id="1.20.120.1630">
    <property type="match status" value="1"/>
</dbReference>
<comment type="caution">
    <text evidence="2">The sequence shown here is derived from an EMBL/GenBank/DDBJ whole genome shotgun (WGS) entry which is preliminary data.</text>
</comment>
<sequence>MDPLHAASIACLGAASLCWLLAVVTREYSWVDRLWSILPPAYVAWFASQSQGEDCRLTTMTILAGLWGARLTYNFARKGGYAPGGEDYRWIELRRRLPPPVFAVFNLVFIAFVQNVLLLLLALPAWVAASPSAAPWGPLDTLATLVFLVLLAGETIADQQQWRFQCAKRARGQAYGPKFLTQGLFRYSRHPNFFCEVSMWWTFYLFSVASGAGWLNVAIAGPLLLTALFHGSTAFTEQLTRAKYPTYADYQRTTSRLVPWFPRR</sequence>
<dbReference type="Proteomes" id="UP001139031">
    <property type="component" value="Unassembled WGS sequence"/>
</dbReference>
<evidence type="ECO:0000313" key="3">
    <source>
        <dbReference type="Proteomes" id="UP001139031"/>
    </source>
</evidence>
<accession>A0ABS7TKD0</accession>
<feature type="transmembrane region" description="Helical" evidence="1">
    <location>
        <begin position="133"/>
        <end position="153"/>
    </location>
</feature>
<dbReference type="Pfam" id="PF06966">
    <property type="entry name" value="DUF1295"/>
    <property type="match status" value="1"/>
</dbReference>
<organism evidence="2 3">
    <name type="scientific">Nannocystis pusilla</name>
    <dbReference type="NCBI Taxonomy" id="889268"/>
    <lineage>
        <taxon>Bacteria</taxon>
        <taxon>Pseudomonadati</taxon>
        <taxon>Myxococcota</taxon>
        <taxon>Polyangia</taxon>
        <taxon>Nannocystales</taxon>
        <taxon>Nannocystaceae</taxon>
        <taxon>Nannocystis</taxon>
    </lineage>
</organism>
<dbReference type="EMBL" id="JAIRAU010000001">
    <property type="protein sequence ID" value="MBZ5708687.1"/>
    <property type="molecule type" value="Genomic_DNA"/>
</dbReference>
<feature type="transmembrane region" description="Helical" evidence="1">
    <location>
        <begin position="6"/>
        <end position="24"/>
    </location>
</feature>
<keyword evidence="1" id="KW-1133">Transmembrane helix</keyword>
<keyword evidence="1" id="KW-0472">Membrane</keyword>
<dbReference type="InterPro" id="IPR010721">
    <property type="entry name" value="UstE-like"/>
</dbReference>
<keyword evidence="1" id="KW-0812">Transmembrane</keyword>
<proteinExistence type="predicted"/>
<dbReference type="PROSITE" id="PS50244">
    <property type="entry name" value="S5A_REDUCTASE"/>
    <property type="match status" value="1"/>
</dbReference>
<evidence type="ECO:0000313" key="2">
    <source>
        <dbReference type="EMBL" id="MBZ5708687.1"/>
    </source>
</evidence>
<dbReference type="RefSeq" id="WP_224190441.1">
    <property type="nucleotide sequence ID" value="NZ_JAIRAU010000001.1"/>
</dbReference>
<feature type="transmembrane region" description="Helical" evidence="1">
    <location>
        <begin position="101"/>
        <end position="127"/>
    </location>
</feature>
<dbReference type="PANTHER" id="PTHR32251:SF23">
    <property type="entry name" value="3-OXO-5-ALPHA-STEROID 4-DEHYDROGENASE (DUF1295)"/>
    <property type="match status" value="1"/>
</dbReference>